<evidence type="ECO:0000259" key="2">
    <source>
        <dbReference type="Pfam" id="PF02470"/>
    </source>
</evidence>
<dbReference type="Proteomes" id="UP000319783">
    <property type="component" value="Unassembled WGS sequence"/>
</dbReference>
<dbReference type="EMBL" id="SULG01000101">
    <property type="protein sequence ID" value="TLD40430.1"/>
    <property type="molecule type" value="Genomic_DNA"/>
</dbReference>
<name>A0A533QIQ4_9BACT</name>
<dbReference type="Pfam" id="PF02470">
    <property type="entry name" value="MlaD"/>
    <property type="match status" value="1"/>
</dbReference>
<feature type="transmembrane region" description="Helical" evidence="1">
    <location>
        <begin position="12"/>
        <end position="30"/>
    </location>
</feature>
<sequence length="312" mass="34064">MARERFAELRAGLFTLLTLMGFIAMVFILGSQKGYFKSQITIKAKFSNVYGLQVGAPVRFMGVGIGYVNDILLPDELPCTGIVVSLRIDTSVKKNITTDSTATIKWLSYVTGDSYVEISSGPCHEPVVKDGDFIKSTEPVDYTAVIENSTSVIKSFSNISKKLEEGNFAELLNSTLISLNESLRAFQTGNGLLYSLMYDPKGKQLLENFVATSESLHESAKALQKGEGLLHSLIHDPKGKQVMENLISTSESLKEIMAGVEKGEGTLGALIGDPAVYDNLKNLLGGTNRSFILRSLIRKSVERGKEEGNYSK</sequence>
<keyword evidence="1" id="KW-0812">Transmembrane</keyword>
<dbReference type="PANTHER" id="PTHR33371">
    <property type="entry name" value="INTERMEMBRANE PHOSPHOLIPID TRANSPORT SYSTEM BINDING PROTEIN MLAD-RELATED"/>
    <property type="match status" value="1"/>
</dbReference>
<evidence type="ECO:0000313" key="3">
    <source>
        <dbReference type="EMBL" id="TLD40430.1"/>
    </source>
</evidence>
<gene>
    <name evidence="3" type="ORF">JETT_3296</name>
</gene>
<dbReference type="AlphaFoldDB" id="A0A533QIQ4"/>
<organism evidence="3 4">
    <name type="scientific">Candidatus Jettenia ecosi</name>
    <dbReference type="NCBI Taxonomy" id="2494326"/>
    <lineage>
        <taxon>Bacteria</taxon>
        <taxon>Pseudomonadati</taxon>
        <taxon>Planctomycetota</taxon>
        <taxon>Candidatus Brocadiia</taxon>
        <taxon>Candidatus Brocadiales</taxon>
        <taxon>Candidatus Brocadiaceae</taxon>
        <taxon>Candidatus Jettenia</taxon>
    </lineage>
</organism>
<proteinExistence type="predicted"/>
<evidence type="ECO:0000256" key="1">
    <source>
        <dbReference type="SAM" id="Phobius"/>
    </source>
</evidence>
<evidence type="ECO:0000313" key="4">
    <source>
        <dbReference type="Proteomes" id="UP000319783"/>
    </source>
</evidence>
<dbReference type="InterPro" id="IPR003399">
    <property type="entry name" value="Mce/MlaD"/>
</dbReference>
<dbReference type="PANTHER" id="PTHR33371:SF4">
    <property type="entry name" value="INTERMEMBRANE PHOSPHOLIPID TRANSPORT SYSTEM BINDING PROTEIN MLAD"/>
    <property type="match status" value="1"/>
</dbReference>
<reference evidence="3 4" key="1">
    <citation type="submission" date="2019-04" db="EMBL/GenBank/DDBJ databases">
        <title>Genome of a novel bacterium Candidatus Jettenia ecosi reconstructed from metagenome of an anammox bioreactor.</title>
        <authorList>
            <person name="Mardanov A.V."/>
            <person name="Beletsky A.V."/>
            <person name="Ravin N.V."/>
            <person name="Botchkova E.A."/>
            <person name="Litti Y.V."/>
            <person name="Nozhevnikova A.N."/>
        </authorList>
    </citation>
    <scope>NUCLEOTIDE SEQUENCE [LARGE SCALE GENOMIC DNA]</scope>
    <source>
        <strain evidence="3">J2</strain>
    </source>
</reference>
<comment type="caution">
    <text evidence="3">The sequence shown here is derived from an EMBL/GenBank/DDBJ whole genome shotgun (WGS) entry which is preliminary data.</text>
</comment>
<protein>
    <submittedName>
        <fullName evidence="3">VpsC protein</fullName>
    </submittedName>
</protein>
<feature type="domain" description="Mce/MlaD" evidence="2">
    <location>
        <begin position="40"/>
        <end position="121"/>
    </location>
</feature>
<keyword evidence="1" id="KW-1133">Transmembrane helix</keyword>
<dbReference type="InterPro" id="IPR052336">
    <property type="entry name" value="MlaD_Phospholipid_Transporter"/>
</dbReference>
<accession>A0A533QIQ4</accession>
<keyword evidence="1" id="KW-0472">Membrane</keyword>